<feature type="compositionally biased region" description="Polar residues" evidence="1">
    <location>
        <begin position="1160"/>
        <end position="1183"/>
    </location>
</feature>
<feature type="compositionally biased region" description="Basic and acidic residues" evidence="1">
    <location>
        <begin position="942"/>
        <end position="958"/>
    </location>
</feature>
<feature type="compositionally biased region" description="Polar residues" evidence="1">
    <location>
        <begin position="233"/>
        <end position="246"/>
    </location>
</feature>
<feature type="compositionally biased region" description="Low complexity" evidence="1">
    <location>
        <begin position="812"/>
        <end position="825"/>
    </location>
</feature>
<keyword evidence="3" id="KW-1185">Reference proteome</keyword>
<organism evidence="2 3">
    <name type="scientific">Sporothrix epigloea</name>
    <dbReference type="NCBI Taxonomy" id="1892477"/>
    <lineage>
        <taxon>Eukaryota</taxon>
        <taxon>Fungi</taxon>
        <taxon>Dikarya</taxon>
        <taxon>Ascomycota</taxon>
        <taxon>Pezizomycotina</taxon>
        <taxon>Sordariomycetes</taxon>
        <taxon>Sordariomycetidae</taxon>
        <taxon>Ophiostomatales</taxon>
        <taxon>Ophiostomataceae</taxon>
        <taxon>Sporothrix</taxon>
    </lineage>
</organism>
<feature type="compositionally biased region" description="Pro residues" evidence="1">
    <location>
        <begin position="764"/>
        <end position="773"/>
    </location>
</feature>
<feature type="compositionally biased region" description="Low complexity" evidence="1">
    <location>
        <begin position="913"/>
        <end position="924"/>
    </location>
</feature>
<feature type="compositionally biased region" description="Polar residues" evidence="1">
    <location>
        <begin position="254"/>
        <end position="281"/>
    </location>
</feature>
<evidence type="ECO:0000313" key="3">
    <source>
        <dbReference type="Proteomes" id="UP001642501"/>
    </source>
</evidence>
<feature type="compositionally biased region" description="Low complexity" evidence="1">
    <location>
        <begin position="781"/>
        <end position="792"/>
    </location>
</feature>
<feature type="region of interest" description="Disordered" evidence="1">
    <location>
        <begin position="339"/>
        <end position="367"/>
    </location>
</feature>
<feature type="region of interest" description="Disordered" evidence="1">
    <location>
        <begin position="524"/>
        <end position="546"/>
    </location>
</feature>
<feature type="compositionally biased region" description="Polar residues" evidence="1">
    <location>
        <begin position="715"/>
        <end position="726"/>
    </location>
</feature>
<protein>
    <recommendedName>
        <fullName evidence="4">Proteophosphoglycan ppg4</fullName>
    </recommendedName>
</protein>
<feature type="compositionally biased region" description="Low complexity" evidence="1">
    <location>
        <begin position="872"/>
        <end position="882"/>
    </location>
</feature>
<feature type="compositionally biased region" description="Low complexity" evidence="1">
    <location>
        <begin position="396"/>
        <end position="405"/>
    </location>
</feature>
<feature type="compositionally biased region" description="Polar residues" evidence="1">
    <location>
        <begin position="883"/>
        <end position="898"/>
    </location>
</feature>
<feature type="region of interest" description="Disordered" evidence="1">
    <location>
        <begin position="651"/>
        <end position="739"/>
    </location>
</feature>
<feature type="compositionally biased region" description="Low complexity" evidence="1">
    <location>
        <begin position="699"/>
        <end position="714"/>
    </location>
</feature>
<feature type="compositionally biased region" description="Basic and acidic residues" evidence="1">
    <location>
        <begin position="1184"/>
        <end position="1194"/>
    </location>
</feature>
<evidence type="ECO:0008006" key="4">
    <source>
        <dbReference type="Google" id="ProtNLM"/>
    </source>
</evidence>
<feature type="compositionally biased region" description="Low complexity" evidence="1">
    <location>
        <begin position="965"/>
        <end position="976"/>
    </location>
</feature>
<sequence>MNRFRTKKKVKEEVAASISRASSDEQHTFMGFLRKQKAPEEEKTQIDIASVLPPSDDFRTSLLMTGLSARFSMLREQDDPNTKIGKASDDSVLCPKRQSKLMDYGFRGLDDIAEVESIRAPAPFMRTGSFTSDTDSVQDSIMNRTRPTEGNNLFGGRQKIYRIPAGSASSKNVAEGGMGGRALYENDVNFSAFQKLRQERKERFLEYESELQANITAATNGQFLLSTDTYDQYSPYQRSESPSPNEYNLRRETSSTTSSGARNSTAATSVTSQPGTTSKDWQPSSSQAPSSSTGSTTPSGITVERMPTFRIRRLYEQGLNQDLHEQQSSALSRMDTLSGKRTLGTHTPDLAAAPSPTNSFGFGDRMGSTNGTVMSTLERLERRQILTKASAPNLRSMSPPCSSSSLGVGAPAESKNAFPTSPPLSPPMGKTGEEDTEQATAQGFEKPALPYDDSRFARRQVQAQHDFESPAEHTLPSFDIDPKGQTTFLFDDGDNTRDTFSYLKTAPSDVPNPQVLLQRPSDAEHPAFRQSAMPTPLSPSRSTGNLFTSVPDAPESFAIAKKAVLGKQNGGPAFDSPTLGPGSGLNGMVFQHLRSTSNASSIYSTASPRNSVFDESVTNNQVDTNITSGDVDLTVGQPWDDQNWTASVYSSISASDKRSDLEPPSNPPPPPPPPPKIATQRPPIPEAPKNKYADVETTRAPSLRSVSSRSRITSVADSNRSSNNLDAENEDSEFASQLANARKRVQERLTTYVESDTSFSTSPLLPPTEPAPQLPVKSNPLGILRSKSSRGSLLDRSRDVSQSKSLKKLGISSPIASTSPSPSRPSFEDIGTFPRQAASASPLTDEFSLEALTKEREEKQWLSQENSRFGRSPASVPASASPTDQSSKSALRATSTPRLSAESDTGDADEEAASSATAANGENTIVHPGLRAFRSARRQLQKRKELEVQARNQDDRAIAHSVNGSSPPAASAEAASRNPQSPPRRERRPTLSSGPPSRERKPPPVYYQQRDHSQESRTSSNGIAGGRSRSGSRTSGQTERDRSGSEASNGGGYRRLAPPKIRTNQGVPSYDSLQYHQPSPNANNHDQLGLSGLQDVSVRSPGLPLTETRRAPQISPQPYLDGYGNEPSMNGLSVQVTAGGRSTTGYSTPSGQPSPISPSFLGNNKASTPAGYSTSATTSTLNESAKKMFRKNDSSEPSTLLSSTSRLPIASLPHSTSAPDMVPNGKMGGSRSRSNSRVKMGSNAAVPGFVPPLPPISPLRKQSGPRTARGLMSGVLGGGRRGDGRTDDMDTMSALTMPAIPPSSSSSSANLAVKAPKYAYGAGSTSDNEGYYEQRTLRKQASEASGMHSRMAGMHGQQTDFLGGMI</sequence>
<feature type="region of interest" description="Disordered" evidence="1">
    <location>
        <begin position="388"/>
        <end position="439"/>
    </location>
</feature>
<feature type="compositionally biased region" description="Polar residues" evidence="1">
    <location>
        <begin position="752"/>
        <end position="763"/>
    </location>
</feature>
<feature type="region of interest" description="Disordered" evidence="1">
    <location>
        <begin position="461"/>
        <end position="482"/>
    </location>
</feature>
<feature type="compositionally biased region" description="Polar residues" evidence="1">
    <location>
        <begin position="1127"/>
        <end position="1154"/>
    </location>
</feature>
<gene>
    <name evidence="2" type="ORF">SEPCBS57363_006603</name>
</gene>
<feature type="compositionally biased region" description="Basic and acidic residues" evidence="1">
    <location>
        <begin position="688"/>
        <end position="697"/>
    </location>
</feature>
<feature type="compositionally biased region" description="Pro residues" evidence="1">
    <location>
        <begin position="664"/>
        <end position="686"/>
    </location>
</feature>
<feature type="region of interest" description="Disordered" evidence="1">
    <location>
        <begin position="752"/>
        <end position="1284"/>
    </location>
</feature>
<evidence type="ECO:0000313" key="2">
    <source>
        <dbReference type="EMBL" id="CAK7275286.1"/>
    </source>
</evidence>
<feature type="compositionally biased region" description="Low complexity" evidence="1">
    <location>
        <begin position="1195"/>
        <end position="1208"/>
    </location>
</feature>
<feature type="compositionally biased region" description="Low complexity" evidence="1">
    <location>
        <begin position="1019"/>
        <end position="1036"/>
    </location>
</feature>
<comment type="caution">
    <text evidence="2">The sequence shown here is derived from an EMBL/GenBank/DDBJ whole genome shotgun (WGS) entry which is preliminary data.</text>
</comment>
<dbReference type="Proteomes" id="UP001642501">
    <property type="component" value="Unassembled WGS sequence"/>
</dbReference>
<accession>A0ABP0E3X0</accession>
<name>A0ABP0E3X0_9PEZI</name>
<dbReference type="EMBL" id="CAWUOM010000215">
    <property type="protein sequence ID" value="CAK7275286.1"/>
    <property type="molecule type" value="Genomic_DNA"/>
</dbReference>
<reference evidence="2 3" key="1">
    <citation type="submission" date="2024-01" db="EMBL/GenBank/DDBJ databases">
        <authorList>
            <person name="Allen C."/>
            <person name="Tagirdzhanova G."/>
        </authorList>
    </citation>
    <scope>NUCLEOTIDE SEQUENCE [LARGE SCALE GENOMIC DNA]</scope>
    <source>
        <strain evidence="2 3">CBS 573.63</strain>
    </source>
</reference>
<feature type="region of interest" description="Disordered" evidence="1">
    <location>
        <begin position="233"/>
        <end position="305"/>
    </location>
</feature>
<feature type="compositionally biased region" description="Polar residues" evidence="1">
    <location>
        <begin position="1062"/>
        <end position="1086"/>
    </location>
</feature>
<feature type="compositionally biased region" description="Low complexity" evidence="1">
    <location>
        <begin position="282"/>
        <end position="300"/>
    </location>
</feature>
<evidence type="ECO:0000256" key="1">
    <source>
        <dbReference type="SAM" id="MobiDB-lite"/>
    </source>
</evidence>
<proteinExistence type="predicted"/>